<protein>
    <submittedName>
        <fullName evidence="1">Uncharacterized protein</fullName>
    </submittedName>
</protein>
<comment type="caution">
    <text evidence="1">The sequence shown here is derived from an EMBL/GenBank/DDBJ whole genome shotgun (WGS) entry which is preliminary data.</text>
</comment>
<organism evidence="1 2">
    <name type="scientific">Hymenobacter telluris</name>
    <dbReference type="NCBI Taxonomy" id="2816474"/>
    <lineage>
        <taxon>Bacteria</taxon>
        <taxon>Pseudomonadati</taxon>
        <taxon>Bacteroidota</taxon>
        <taxon>Cytophagia</taxon>
        <taxon>Cytophagales</taxon>
        <taxon>Hymenobacteraceae</taxon>
        <taxon>Hymenobacter</taxon>
    </lineage>
</organism>
<evidence type="ECO:0000313" key="1">
    <source>
        <dbReference type="EMBL" id="MBO0359209.1"/>
    </source>
</evidence>
<dbReference type="EMBL" id="JAFLQZ010000009">
    <property type="protein sequence ID" value="MBO0359209.1"/>
    <property type="molecule type" value="Genomic_DNA"/>
</dbReference>
<dbReference type="Proteomes" id="UP000664144">
    <property type="component" value="Unassembled WGS sequence"/>
</dbReference>
<accession>A0A939EXV7</accession>
<dbReference type="RefSeq" id="WP_206985128.1">
    <property type="nucleotide sequence ID" value="NZ_JAFLQZ010000009.1"/>
</dbReference>
<dbReference type="AlphaFoldDB" id="A0A939EXV7"/>
<gene>
    <name evidence="1" type="ORF">J0X19_14705</name>
</gene>
<keyword evidence="2" id="KW-1185">Reference proteome</keyword>
<sequence length="71" mass="7615">MEAVEVFKTTVNTPAQAQVLEAQLQRLLPACRITFDLEDCDNILRVAGSGICSSQVAACVIGAGYNCVRLE</sequence>
<proteinExistence type="predicted"/>
<name>A0A939EXV7_9BACT</name>
<reference evidence="1" key="1">
    <citation type="submission" date="2021-03" db="EMBL/GenBank/DDBJ databases">
        <authorList>
            <person name="Kim M.K."/>
        </authorList>
    </citation>
    <scope>NUCLEOTIDE SEQUENCE</scope>
    <source>
        <strain evidence="1">BT186</strain>
    </source>
</reference>
<evidence type="ECO:0000313" key="2">
    <source>
        <dbReference type="Proteomes" id="UP000664144"/>
    </source>
</evidence>